<dbReference type="RefSeq" id="WP_021828499.1">
    <property type="nucleotide sequence ID" value="NZ_CP015840.1"/>
</dbReference>
<evidence type="ECO:0000313" key="3">
    <source>
        <dbReference type="Proteomes" id="UP000019147"/>
    </source>
</evidence>
<protein>
    <recommendedName>
        <fullName evidence="1">Probable queuosine precursor transporter</fullName>
        <shortName evidence="1">Q precursor transporter</shortName>
    </recommendedName>
</protein>
<organism evidence="2 3">
    <name type="scientific">Chlamydia gallinacea 08-1274/3</name>
    <dbReference type="NCBI Taxonomy" id="1143323"/>
    <lineage>
        <taxon>Bacteria</taxon>
        <taxon>Pseudomonadati</taxon>
        <taxon>Chlamydiota</taxon>
        <taxon>Chlamydiia</taxon>
        <taxon>Chlamydiales</taxon>
        <taxon>Chlamydiaceae</taxon>
        <taxon>Chlamydia/Chlamydophila group</taxon>
        <taxon>Chlamydia</taxon>
    </lineage>
</organism>
<feature type="transmembrane region" description="Helical" evidence="1">
    <location>
        <begin position="39"/>
        <end position="58"/>
    </location>
</feature>
<dbReference type="HAMAP" id="MF_02088">
    <property type="entry name" value="Q_prec_transport"/>
    <property type="match status" value="1"/>
</dbReference>
<feature type="transmembrane region" description="Helical" evidence="1">
    <location>
        <begin position="70"/>
        <end position="89"/>
    </location>
</feature>
<proteinExistence type="inferred from homology"/>
<reference evidence="2 3" key="1">
    <citation type="journal article" date="2014" name="Syst. Appl. Microbiol.">
        <title>Evidence for the existence of two new members of the family Chlamydiaceae and proposal of Chlamydia avium sp. nov. and Chlamydia gallinacea sp. nov.</title>
        <authorList>
            <person name="Sachse K."/>
            <person name="Laroucau K."/>
            <person name="Riege K."/>
            <person name="Wehner S."/>
            <person name="Dilcher M."/>
            <person name="Creasy H.H."/>
            <person name="Weidmann M."/>
            <person name="Myers G."/>
            <person name="Vorimore F."/>
            <person name="Vicari N."/>
            <person name="Magnino S."/>
            <person name="Liebler-Tenorio E."/>
            <person name="Ruettger A."/>
            <person name="Bavoil P.M."/>
            <person name="Hufert F.T."/>
            <person name="Rossello-Mora R."/>
            <person name="Marz M."/>
        </authorList>
    </citation>
    <scope>NUCLEOTIDE SEQUENCE [LARGE SCALE GENOMIC DNA]</scope>
    <source>
        <strain evidence="2 3">08-1274/3</strain>
    </source>
</reference>
<keyword evidence="1" id="KW-0472">Membrane</keyword>
<comment type="subcellular location">
    <subcellularLocation>
        <location evidence="1">Cell membrane</location>
        <topology evidence="1">Multi-pass membrane protein</topology>
    </subcellularLocation>
</comment>
<dbReference type="Pfam" id="PF02592">
    <property type="entry name" value="Vut_1"/>
    <property type="match status" value="1"/>
</dbReference>
<dbReference type="EMBL" id="CP015840">
    <property type="protein sequence ID" value="ANG65795.1"/>
    <property type="molecule type" value="Genomic_DNA"/>
</dbReference>
<feature type="transmembrane region" description="Helical" evidence="1">
    <location>
        <begin position="101"/>
        <end position="123"/>
    </location>
</feature>
<dbReference type="OrthoDB" id="9805479at2"/>
<comment type="similarity">
    <text evidence="1">Belongs to the vitamin uptake transporter (VUT/ECF) (TC 2.A.88) family. Q precursor transporter subfamily.</text>
</comment>
<accession>A0A173DXY9</accession>
<dbReference type="STRING" id="1143323.M787_000430"/>
<dbReference type="Proteomes" id="UP000019147">
    <property type="component" value="Chromosome"/>
</dbReference>
<name>A0A173DXY9_9CHLA</name>
<dbReference type="InterPro" id="IPR003744">
    <property type="entry name" value="YhhQ"/>
</dbReference>
<evidence type="ECO:0000256" key="1">
    <source>
        <dbReference type="HAMAP-Rule" id="MF_02088"/>
    </source>
</evidence>
<dbReference type="KEGG" id="cgz:M787_000430"/>
<dbReference type="NCBIfam" id="TIGR00697">
    <property type="entry name" value="queuosine precursor transporter"/>
    <property type="match status" value="1"/>
</dbReference>
<dbReference type="GO" id="GO:0005886">
    <property type="term" value="C:plasma membrane"/>
    <property type="evidence" value="ECO:0007669"/>
    <property type="project" value="UniProtKB-SubCell"/>
</dbReference>
<feature type="transmembrane region" description="Helical" evidence="1">
    <location>
        <begin position="144"/>
        <end position="170"/>
    </location>
</feature>
<dbReference type="AlphaFoldDB" id="A0A173DXY9"/>
<dbReference type="eggNOG" id="COG1738">
    <property type="taxonomic scope" value="Bacteria"/>
</dbReference>
<keyword evidence="1" id="KW-0812">Transmembrane</keyword>
<feature type="transmembrane region" description="Helical" evidence="1">
    <location>
        <begin position="190"/>
        <end position="208"/>
    </location>
</feature>
<keyword evidence="1" id="KW-0813">Transport</keyword>
<evidence type="ECO:0000313" key="2">
    <source>
        <dbReference type="EMBL" id="ANG65795.1"/>
    </source>
</evidence>
<dbReference type="GO" id="GO:0022857">
    <property type="term" value="F:transmembrane transporter activity"/>
    <property type="evidence" value="ECO:0007669"/>
    <property type="project" value="UniProtKB-UniRule"/>
</dbReference>
<dbReference type="PANTHER" id="PTHR34300:SF2">
    <property type="entry name" value="QUEUOSINE PRECURSOR TRANSPORTER-RELATED"/>
    <property type="match status" value="1"/>
</dbReference>
<dbReference type="PANTHER" id="PTHR34300">
    <property type="entry name" value="QUEUOSINE PRECURSOR TRANSPORTER-RELATED"/>
    <property type="match status" value="1"/>
</dbReference>
<comment type="function">
    <text evidence="1">Involved in the import of queuosine (Q) precursors, required for Q precursor salvage.</text>
</comment>
<sequence>MNFAIYKDKIVFSLSLYFSLLLILSNLIASSRLIVTPLFILPGGLLLYPLTFVISNIVNETFGSYQTRLMVFHAFSGNLFTLCVLKIFSLLPATSPEVSHAWHTIFAISPLACFFSFTAFIVSQQLDIALFQLFKRRFPLLPSWLRNYFSIALSQILDTLIVDLGVIYIGMHYSFTQTLQIMLSSYAYKFFFNLISLPLFHFGVKRIVNKIK</sequence>
<dbReference type="GeneID" id="81477768"/>
<gene>
    <name evidence="2" type="ORF">M787_000430</name>
</gene>
<keyword evidence="1" id="KW-1133">Transmembrane helix</keyword>
<keyword evidence="1" id="KW-1003">Cell membrane</keyword>